<evidence type="ECO:0000313" key="1">
    <source>
        <dbReference type="EMBL" id="KAA6397436.1"/>
    </source>
</evidence>
<dbReference type="AlphaFoldDB" id="A0A5J4WS82"/>
<accession>A0A5J4WS82</accession>
<gene>
    <name evidence="1" type="ORF">EZS28_007040</name>
</gene>
<proteinExistence type="predicted"/>
<reference evidence="1 2" key="1">
    <citation type="submission" date="2019-03" db="EMBL/GenBank/DDBJ databases">
        <title>Single cell metagenomics reveals metabolic interactions within the superorganism composed of flagellate Streblomastix strix and complex community of Bacteroidetes bacteria on its surface.</title>
        <authorList>
            <person name="Treitli S.C."/>
            <person name="Kolisko M."/>
            <person name="Husnik F."/>
            <person name="Keeling P."/>
            <person name="Hampl V."/>
        </authorList>
    </citation>
    <scope>NUCLEOTIDE SEQUENCE [LARGE SCALE GENOMIC DNA]</scope>
    <source>
        <strain evidence="1">ST1C</strain>
    </source>
</reference>
<name>A0A5J4WS82_9EUKA</name>
<protein>
    <submittedName>
        <fullName evidence="1">Uncharacterized protein</fullName>
    </submittedName>
</protein>
<evidence type="ECO:0000313" key="2">
    <source>
        <dbReference type="Proteomes" id="UP000324800"/>
    </source>
</evidence>
<dbReference type="EMBL" id="SNRW01001180">
    <property type="protein sequence ID" value="KAA6397436.1"/>
    <property type="molecule type" value="Genomic_DNA"/>
</dbReference>
<comment type="caution">
    <text evidence="1">The sequence shown here is derived from an EMBL/GenBank/DDBJ whole genome shotgun (WGS) entry which is preliminary data.</text>
</comment>
<sequence>MEELYQLAQSLGKIYSASDYDVFKIFEALLDDKELDDEQKQFYEQKKHAQLRQQEGNGVTFQLNKLVVSTK</sequence>
<dbReference type="Proteomes" id="UP000324800">
    <property type="component" value="Unassembled WGS sequence"/>
</dbReference>
<organism evidence="1 2">
    <name type="scientific">Streblomastix strix</name>
    <dbReference type="NCBI Taxonomy" id="222440"/>
    <lineage>
        <taxon>Eukaryota</taxon>
        <taxon>Metamonada</taxon>
        <taxon>Preaxostyla</taxon>
        <taxon>Oxymonadida</taxon>
        <taxon>Streblomastigidae</taxon>
        <taxon>Streblomastix</taxon>
    </lineage>
</organism>